<sequence length="120" mass="13492">MKSWICLRVKSTHWSSGWLHETVRQLKCLKSFGLGSGSYFLDKVTIDLGFDLIYHIFDLATRVTSFQASLFTLNDEVMSIVARKSAHSPSIVTELRTILNSDSTLHLSQISPNLCAPFTL</sequence>
<name>A0A6A7C6B9_9PEZI</name>
<gene>
    <name evidence="1" type="ORF">K470DRAFT_255810</name>
</gene>
<dbReference type="Proteomes" id="UP000799421">
    <property type="component" value="Unassembled WGS sequence"/>
</dbReference>
<proteinExistence type="predicted"/>
<accession>A0A6A7C6B9</accession>
<dbReference type="AlphaFoldDB" id="A0A6A7C6B9"/>
<evidence type="ECO:0000313" key="2">
    <source>
        <dbReference type="Proteomes" id="UP000799421"/>
    </source>
</evidence>
<dbReference type="EMBL" id="MU005965">
    <property type="protein sequence ID" value="KAF2862525.1"/>
    <property type="molecule type" value="Genomic_DNA"/>
</dbReference>
<organism evidence="1 2">
    <name type="scientific">Piedraia hortae CBS 480.64</name>
    <dbReference type="NCBI Taxonomy" id="1314780"/>
    <lineage>
        <taxon>Eukaryota</taxon>
        <taxon>Fungi</taxon>
        <taxon>Dikarya</taxon>
        <taxon>Ascomycota</taxon>
        <taxon>Pezizomycotina</taxon>
        <taxon>Dothideomycetes</taxon>
        <taxon>Dothideomycetidae</taxon>
        <taxon>Capnodiales</taxon>
        <taxon>Piedraiaceae</taxon>
        <taxon>Piedraia</taxon>
    </lineage>
</organism>
<keyword evidence="2" id="KW-1185">Reference proteome</keyword>
<reference evidence="1" key="1">
    <citation type="journal article" date="2020" name="Stud. Mycol.">
        <title>101 Dothideomycetes genomes: a test case for predicting lifestyles and emergence of pathogens.</title>
        <authorList>
            <person name="Haridas S."/>
            <person name="Albert R."/>
            <person name="Binder M."/>
            <person name="Bloem J."/>
            <person name="Labutti K."/>
            <person name="Salamov A."/>
            <person name="Andreopoulos B."/>
            <person name="Baker S."/>
            <person name="Barry K."/>
            <person name="Bills G."/>
            <person name="Bluhm B."/>
            <person name="Cannon C."/>
            <person name="Castanera R."/>
            <person name="Culley D."/>
            <person name="Daum C."/>
            <person name="Ezra D."/>
            <person name="Gonzalez J."/>
            <person name="Henrissat B."/>
            <person name="Kuo A."/>
            <person name="Liang C."/>
            <person name="Lipzen A."/>
            <person name="Lutzoni F."/>
            <person name="Magnuson J."/>
            <person name="Mondo S."/>
            <person name="Nolan M."/>
            <person name="Ohm R."/>
            <person name="Pangilinan J."/>
            <person name="Park H.-J."/>
            <person name="Ramirez L."/>
            <person name="Alfaro M."/>
            <person name="Sun H."/>
            <person name="Tritt A."/>
            <person name="Yoshinaga Y."/>
            <person name="Zwiers L.-H."/>
            <person name="Turgeon B."/>
            <person name="Goodwin S."/>
            <person name="Spatafora J."/>
            <person name="Crous P."/>
            <person name="Grigoriev I."/>
        </authorList>
    </citation>
    <scope>NUCLEOTIDE SEQUENCE</scope>
    <source>
        <strain evidence="1">CBS 480.64</strain>
    </source>
</reference>
<evidence type="ECO:0000313" key="1">
    <source>
        <dbReference type="EMBL" id="KAF2862525.1"/>
    </source>
</evidence>
<protein>
    <submittedName>
        <fullName evidence="1">Uncharacterized protein</fullName>
    </submittedName>
</protein>